<dbReference type="InterPro" id="IPR024462">
    <property type="entry name" value="GH116_N"/>
</dbReference>
<dbReference type="STRING" id="92835.RS81_03320"/>
<reference evidence="3 4" key="1">
    <citation type="submission" date="2015-02" db="EMBL/GenBank/DDBJ databases">
        <title>Draft genome sequences of ten Microbacterium spp. with emphasis on heavy metal contaminated environments.</title>
        <authorList>
            <person name="Corretto E."/>
        </authorList>
    </citation>
    <scope>NUCLEOTIDE SEQUENCE [LARGE SCALE GENOMIC DNA]</scope>
    <source>
        <strain evidence="3 4">DSM 12510</strain>
    </source>
</reference>
<feature type="chain" id="PRO_5005633481" description="Glycosyl-hydrolase family 116 N-terminal domain-containing protein" evidence="1">
    <location>
        <begin position="41"/>
        <end position="1101"/>
    </location>
</feature>
<protein>
    <recommendedName>
        <fullName evidence="2">Glycosyl-hydrolase family 116 N-terminal domain-containing protein</fullName>
    </recommendedName>
</protein>
<evidence type="ECO:0000259" key="2">
    <source>
        <dbReference type="Pfam" id="PF12215"/>
    </source>
</evidence>
<dbReference type="Gene3D" id="1.20.1270.90">
    <property type="entry name" value="AF1782-like"/>
    <property type="match status" value="1"/>
</dbReference>
<dbReference type="PANTHER" id="PTHR12654:SF0">
    <property type="entry name" value="NON-LYSOSOMAL GLUCOSYLCERAMIDASE"/>
    <property type="match status" value="1"/>
</dbReference>
<dbReference type="AlphaFoldDB" id="A0A0M2H1X3"/>
<keyword evidence="1" id="KW-0732">Signal</keyword>
<accession>A0A0M2H1X3</accession>
<dbReference type="RefSeq" id="WP_045277202.1">
    <property type="nucleotide sequence ID" value="NZ_BAAAUP010000002.1"/>
</dbReference>
<dbReference type="GO" id="GO:0005975">
    <property type="term" value="P:carbohydrate metabolic process"/>
    <property type="evidence" value="ECO:0007669"/>
    <property type="project" value="InterPro"/>
</dbReference>
<dbReference type="PATRIC" id="fig|92835.4.peg.3353"/>
<dbReference type="GO" id="GO:0008422">
    <property type="term" value="F:beta-glucosidase activity"/>
    <property type="evidence" value="ECO:0007669"/>
    <property type="project" value="TreeGrafter"/>
</dbReference>
<dbReference type="OrthoDB" id="9770043at2"/>
<dbReference type="Pfam" id="PF12215">
    <property type="entry name" value="Glyco_hydr_116N"/>
    <property type="match status" value="1"/>
</dbReference>
<comment type="caution">
    <text evidence="3">The sequence shown here is derived from an EMBL/GenBank/DDBJ whole genome shotgun (WGS) entry which is preliminary data.</text>
</comment>
<evidence type="ECO:0000313" key="3">
    <source>
        <dbReference type="EMBL" id="KJL37563.1"/>
    </source>
</evidence>
<dbReference type="PANTHER" id="PTHR12654">
    <property type="entry name" value="BILE ACID BETA-GLUCOSIDASE-RELATED"/>
    <property type="match status" value="1"/>
</dbReference>
<evidence type="ECO:0000313" key="4">
    <source>
        <dbReference type="Proteomes" id="UP000033956"/>
    </source>
</evidence>
<dbReference type="InterPro" id="IPR008928">
    <property type="entry name" value="6-hairpin_glycosidase_sf"/>
</dbReference>
<dbReference type="SUPFAM" id="SSF48208">
    <property type="entry name" value="Six-hairpin glycosidases"/>
    <property type="match status" value="1"/>
</dbReference>
<dbReference type="EMBL" id="JYIZ01000057">
    <property type="protein sequence ID" value="KJL37563.1"/>
    <property type="molecule type" value="Genomic_DNA"/>
</dbReference>
<sequence>MSDKFDAGSGIHRRRRTPALVAMGVSALLVATMAPSAAVAAPPTDEIPDSATVRPLGEIGPTASSFLCQIYPEYCAFFPSPTAGMGIPLGGIGAGNFMINQSGTFGPWWFGGSQGADHAYEVRALPQAAFHVYEKVGASAPTVTTLATDGPESTNPAQTWESPLPGWNTLDAGDASYSALYPFGWMDYGTEKLSTDVQLKFYSPIVAGEDKRSSLPVAYFDVTITNPSTTDPADVSAMFTMPNVAGHEGIEPATVREGLTSQHRKAKGIEAVTLSSDSDANTPDAYKSEWTIAAKTAPGQTVSYVTSWDADGDGSDIYAEFADGTLGNNALDDSASAGAIAVSAHLAPGATTTIPLVMTWDFPQVAFQDNSTVWMRRYTEYYGARTNAQNEYVSGSYAFHQSFNIAKDALAKKDENLADVLKWWQPVVDDDEYPDWLKEASLNQLANLPFHTALWENGLVSNDYDVTGLGERTPSDRAGNDVPGTHNYLGVDANSGGASTNGMGGEIAIFSQVVYSEMFPNIERDRLIAKAEAIMDPNSQGDPWDFSVTERDGDNPFIAWHQGYGAEPGRSSFIDRPSNNLYRMYDYAKRYDRDGSFLEFVYPSMLRTIGFLQDLVPADYALPEAPGKNTFNPAMGGMASAFNDTEATARFDSYTSSLYILALEAMIEAGKMTGEDAAVIGSWEAALSAARADFDELFWIEGEGYYQYRALVLNDNGTPDDPADDFRGDSNIAHVATFLSQTLAERAGLDNIVDYAKYETHLLTSATKLAKSGTPMADYSFAAYQVSAGKILGNETLVQQGLAMGASVATDLWNDPANNIQFNGPITYGGLFGNLYPGWEGNLAVWQIVEAIDTDVSKAALRATIDSANPLVETEYTSNSWSKFVKAKDAAVAAMWSNANEQAKIDRTERKLADAISGLKSTDKSAPTITIKPESKGRDGIFRSVSFKLADAGKIDKLTLNGVEKDLANDPYSDLNAVTPGVFGAKAGSNELKVYDVVGNAAKLTFVLDATPPTIEVKTGAKDTVGDATSGYQLVSFKLFDEFKVDRLTLNGVAKDLTDNKWSDLNKVKPDTFGAVAGVNELTVYDVAGNATTLTFTLLAG</sequence>
<feature type="signal peptide" evidence="1">
    <location>
        <begin position="1"/>
        <end position="40"/>
    </location>
</feature>
<organism evidence="3 4">
    <name type="scientific">Microbacterium terrae</name>
    <dbReference type="NCBI Taxonomy" id="69369"/>
    <lineage>
        <taxon>Bacteria</taxon>
        <taxon>Bacillati</taxon>
        <taxon>Actinomycetota</taxon>
        <taxon>Actinomycetes</taxon>
        <taxon>Micrococcales</taxon>
        <taxon>Microbacteriaceae</taxon>
        <taxon>Microbacterium</taxon>
    </lineage>
</organism>
<feature type="domain" description="Glycosyl-hydrolase family 116 N-terminal" evidence="2">
    <location>
        <begin position="86"/>
        <end position="390"/>
    </location>
</feature>
<dbReference type="InterPro" id="IPR052566">
    <property type="entry name" value="Non-lysos_glucosylceramidase"/>
</dbReference>
<keyword evidence="4" id="KW-1185">Reference proteome</keyword>
<name>A0A0M2H1X3_9MICO</name>
<proteinExistence type="predicted"/>
<evidence type="ECO:0000256" key="1">
    <source>
        <dbReference type="SAM" id="SignalP"/>
    </source>
</evidence>
<dbReference type="Proteomes" id="UP000033956">
    <property type="component" value="Unassembled WGS sequence"/>
</dbReference>
<gene>
    <name evidence="3" type="ORF">RS81_03320</name>
</gene>